<evidence type="ECO:0000313" key="7">
    <source>
        <dbReference type="Proteomes" id="UP001642487"/>
    </source>
</evidence>
<reference evidence="6 7" key="1">
    <citation type="submission" date="2024-03" db="EMBL/GenBank/DDBJ databases">
        <authorList>
            <person name="Gkanogiannis A."/>
            <person name="Becerra Lopez-Lavalle L."/>
        </authorList>
    </citation>
    <scope>NUCLEOTIDE SEQUENCE [LARGE SCALE GENOMIC DNA]</scope>
</reference>
<evidence type="ECO:0000313" key="6">
    <source>
        <dbReference type="EMBL" id="CAK9323455.1"/>
    </source>
</evidence>
<evidence type="ECO:0000256" key="2">
    <source>
        <dbReference type="ARBA" id="ARBA00022679"/>
    </source>
</evidence>
<dbReference type="EMBL" id="OZ021740">
    <property type="protein sequence ID" value="CAK9323455.1"/>
    <property type="molecule type" value="Genomic_DNA"/>
</dbReference>
<protein>
    <submittedName>
        <fullName evidence="6">Uncharacterized protein</fullName>
    </submittedName>
</protein>
<evidence type="ECO:0000256" key="1">
    <source>
        <dbReference type="ARBA" id="ARBA00005842"/>
    </source>
</evidence>
<proteinExistence type="inferred from homology"/>
<sequence length="246" mass="27380">MGMRIPALMSKQGIMSSNLVMMGPTGSGKSRLSIDLATHFPNSEIINSDKIQLHQGLDILTNKITPQDQRGIPHHLLGITTTPFLDIPLSKFCHMASLAAATAFQSSSAAPTPTSKLYSTTTQNTNVACCGWTLRCRYSIPLCRTEWTRWLQVGWWRRLRACSIRIIGIIGGGIRKAIGVHELDTYLRACSDNNYNSNSRNKLLQEGIAEIKANSCELACRQLKKILRLRNVKGWNIHRVDATEAF</sequence>
<keyword evidence="3" id="KW-0203">Cytokinin biosynthesis</keyword>
<gene>
    <name evidence="6" type="ORF">CITCOLO1_LOCUS15637</name>
</gene>
<evidence type="ECO:0000256" key="3">
    <source>
        <dbReference type="ARBA" id="ARBA00022712"/>
    </source>
</evidence>
<dbReference type="InterPro" id="IPR039657">
    <property type="entry name" value="Dimethylallyltransferase"/>
</dbReference>
<dbReference type="InterPro" id="IPR027417">
    <property type="entry name" value="P-loop_NTPase"/>
</dbReference>
<dbReference type="Gene3D" id="1.10.287.890">
    <property type="entry name" value="Crystal structure of tRNA isopentenylpyrophosphate transferase (bh2366) domain"/>
    <property type="match status" value="1"/>
</dbReference>
<keyword evidence="7" id="KW-1185">Reference proteome</keyword>
<dbReference type="PANTHER" id="PTHR11088">
    <property type="entry name" value="TRNA DIMETHYLALLYLTRANSFERASE"/>
    <property type="match status" value="1"/>
</dbReference>
<dbReference type="Gene3D" id="3.40.50.300">
    <property type="entry name" value="P-loop containing nucleotide triphosphate hydrolases"/>
    <property type="match status" value="1"/>
</dbReference>
<name>A0ABP0YV27_9ROSI</name>
<dbReference type="SUPFAM" id="SSF52540">
    <property type="entry name" value="P-loop containing nucleoside triphosphate hydrolases"/>
    <property type="match status" value="1"/>
</dbReference>
<keyword evidence="4" id="KW-0547">Nucleotide-binding</keyword>
<keyword evidence="2" id="KW-0808">Transferase</keyword>
<dbReference type="Pfam" id="PF01715">
    <property type="entry name" value="IPPT"/>
    <property type="match status" value="1"/>
</dbReference>
<accession>A0ABP0YV27</accession>
<dbReference type="Proteomes" id="UP001642487">
    <property type="component" value="Chromosome 6"/>
</dbReference>
<evidence type="ECO:0000256" key="5">
    <source>
        <dbReference type="ARBA" id="ARBA00022840"/>
    </source>
</evidence>
<dbReference type="PANTHER" id="PTHR11088:SF91">
    <property type="entry name" value="ADENYLATE ISOPENTENYLTRANSFERASE 3, CHLOROPLASTIC"/>
    <property type="match status" value="1"/>
</dbReference>
<keyword evidence="5" id="KW-0067">ATP-binding</keyword>
<evidence type="ECO:0000256" key="4">
    <source>
        <dbReference type="ARBA" id="ARBA00022741"/>
    </source>
</evidence>
<comment type="similarity">
    <text evidence="1">Belongs to the IPP transferase family.</text>
</comment>
<organism evidence="6 7">
    <name type="scientific">Citrullus colocynthis</name>
    <name type="common">colocynth</name>
    <dbReference type="NCBI Taxonomy" id="252529"/>
    <lineage>
        <taxon>Eukaryota</taxon>
        <taxon>Viridiplantae</taxon>
        <taxon>Streptophyta</taxon>
        <taxon>Embryophyta</taxon>
        <taxon>Tracheophyta</taxon>
        <taxon>Spermatophyta</taxon>
        <taxon>Magnoliopsida</taxon>
        <taxon>eudicotyledons</taxon>
        <taxon>Gunneridae</taxon>
        <taxon>Pentapetalae</taxon>
        <taxon>rosids</taxon>
        <taxon>fabids</taxon>
        <taxon>Cucurbitales</taxon>
        <taxon>Cucurbitaceae</taxon>
        <taxon>Benincaseae</taxon>
        <taxon>Citrullus</taxon>
    </lineage>
</organism>